<comment type="caution">
    <text evidence="2">The sequence shown here is derived from an EMBL/GenBank/DDBJ whole genome shotgun (WGS) entry which is preliminary data.</text>
</comment>
<keyword evidence="1" id="KW-0732">Signal</keyword>
<name>A0ABR4DEY8_9PEZI</name>
<evidence type="ECO:0000256" key="1">
    <source>
        <dbReference type="SAM" id="SignalP"/>
    </source>
</evidence>
<dbReference type="EMBL" id="JAZGUE010000003">
    <property type="protein sequence ID" value="KAL2268870.1"/>
    <property type="molecule type" value="Genomic_DNA"/>
</dbReference>
<feature type="chain" id="PRO_5045563854" evidence="1">
    <location>
        <begin position="21"/>
        <end position="234"/>
    </location>
</feature>
<reference evidence="2 3" key="1">
    <citation type="journal article" date="2024" name="Commun. Biol.">
        <title>Comparative genomic analysis of thermophilic fungi reveals convergent evolutionary adaptations and gene losses.</title>
        <authorList>
            <person name="Steindorff A.S."/>
            <person name="Aguilar-Pontes M.V."/>
            <person name="Robinson A.J."/>
            <person name="Andreopoulos B."/>
            <person name="LaButti K."/>
            <person name="Kuo A."/>
            <person name="Mondo S."/>
            <person name="Riley R."/>
            <person name="Otillar R."/>
            <person name="Haridas S."/>
            <person name="Lipzen A."/>
            <person name="Grimwood J."/>
            <person name="Schmutz J."/>
            <person name="Clum A."/>
            <person name="Reid I.D."/>
            <person name="Moisan M.C."/>
            <person name="Butler G."/>
            <person name="Nguyen T.T.M."/>
            <person name="Dewar K."/>
            <person name="Conant G."/>
            <person name="Drula E."/>
            <person name="Henrissat B."/>
            <person name="Hansel C."/>
            <person name="Singer S."/>
            <person name="Hutchinson M.I."/>
            <person name="de Vries R.P."/>
            <person name="Natvig D.O."/>
            <person name="Powell A.J."/>
            <person name="Tsang A."/>
            <person name="Grigoriev I.V."/>
        </authorList>
    </citation>
    <scope>NUCLEOTIDE SEQUENCE [LARGE SCALE GENOMIC DNA]</scope>
    <source>
        <strain evidence="2 3">ATCC 22073</strain>
    </source>
</reference>
<proteinExistence type="predicted"/>
<feature type="signal peptide" evidence="1">
    <location>
        <begin position="1"/>
        <end position="20"/>
    </location>
</feature>
<evidence type="ECO:0000313" key="3">
    <source>
        <dbReference type="Proteomes" id="UP001600064"/>
    </source>
</evidence>
<evidence type="ECO:0000313" key="2">
    <source>
        <dbReference type="EMBL" id="KAL2268870.1"/>
    </source>
</evidence>
<organism evidence="2 3">
    <name type="scientific">Remersonia thermophila</name>
    <dbReference type="NCBI Taxonomy" id="72144"/>
    <lineage>
        <taxon>Eukaryota</taxon>
        <taxon>Fungi</taxon>
        <taxon>Dikarya</taxon>
        <taxon>Ascomycota</taxon>
        <taxon>Pezizomycotina</taxon>
        <taxon>Sordariomycetes</taxon>
        <taxon>Sordariomycetidae</taxon>
        <taxon>Sordariales</taxon>
        <taxon>Sordariales incertae sedis</taxon>
        <taxon>Remersonia</taxon>
    </lineage>
</organism>
<keyword evidence="3" id="KW-1185">Reference proteome</keyword>
<dbReference type="GeneID" id="98124769"/>
<dbReference type="RefSeq" id="XP_070867594.1">
    <property type="nucleotide sequence ID" value="XM_071010125.1"/>
</dbReference>
<sequence length="234" mass="25674">MFPLRLLSALASFLAVTALAAPLDNVTPVDAGPHLHFLDARQAPAAACPTTTAWEVCHYTTKYRSTTTVTNGIISIGRITSTKRVKSTRTIDSTSTIYAPTPTTLQQTTQITAFATQTVTVTWWYFTTTVRSPAYAPPESCRVTTITSKIPGTTSVTLTYDLLYSTSWFTSVKRDTTVTDMEYRMRTFTVTRAKSTAYLTTVTRPVTSTTVKIVIATHTSVIWEKGCKSWACGV</sequence>
<accession>A0ABR4DEY8</accession>
<protein>
    <submittedName>
        <fullName evidence="2">Uncharacterized protein</fullName>
    </submittedName>
</protein>
<gene>
    <name evidence="2" type="ORF">VTJ83DRAFT_3716</name>
</gene>
<dbReference type="Proteomes" id="UP001600064">
    <property type="component" value="Unassembled WGS sequence"/>
</dbReference>